<gene>
    <name evidence="4" type="ORF">OJ995_11440</name>
</gene>
<dbReference type="Proteomes" id="UP001165677">
    <property type="component" value="Unassembled WGS sequence"/>
</dbReference>
<feature type="domain" description="Secretion system C-terminal sorting" evidence="2">
    <location>
        <begin position="217"/>
        <end position="284"/>
    </location>
</feature>
<dbReference type="RefSeq" id="WP_264369541.1">
    <property type="nucleotide sequence ID" value="NZ_JAPCIO010000008.1"/>
</dbReference>
<feature type="domain" description="DUF7619" evidence="3">
    <location>
        <begin position="68"/>
        <end position="198"/>
    </location>
</feature>
<evidence type="ECO:0000313" key="4">
    <source>
        <dbReference type="EMBL" id="MCW1148832.1"/>
    </source>
</evidence>
<keyword evidence="5" id="KW-1185">Reference proteome</keyword>
<reference evidence="4" key="1">
    <citation type="submission" date="2022-10" db="EMBL/GenBank/DDBJ databases">
        <title>Flavobacterium sp. nov., a bacterium isolated from lake sediment.</title>
        <authorList>
            <person name="Qu J.-H."/>
        </authorList>
    </citation>
    <scope>NUCLEOTIDE SEQUENCE</scope>
    <source>
        <strain evidence="4">TH16-21</strain>
    </source>
</reference>
<proteinExistence type="predicted"/>
<evidence type="ECO:0000256" key="1">
    <source>
        <dbReference type="ARBA" id="ARBA00022729"/>
    </source>
</evidence>
<sequence length="286" mass="31484">MLSWNFTNLAPFETREITVTFNVNSPMETPAVNIGNVLTYTATITGLTDETPADNVFTLNQIVIGSYDPNDKKCMQGATITTTQVGEFVDYVIRFENTGTYMAEKVVIKDIIDTSKFDIASITPIKASHSYIIDVRSGNQVYFTFDNINLPFDDANNDGYVAFKIKTKSTLVAGDTFTNGANIYFDYNPAIVTNVASTAVVTTLGVSDFDFSNNFVLYPNPAQEVLHITSKNNLTVQSVAIYNMLGQQVLLTQNIEAIDVSRLSSGNYVLKIISDQGVSSTKFIKE</sequence>
<protein>
    <submittedName>
        <fullName evidence="4">T9SS type A sorting domain-containing protein</fullName>
    </submittedName>
</protein>
<dbReference type="InterPro" id="IPR055353">
    <property type="entry name" value="DUF7619"/>
</dbReference>
<dbReference type="Pfam" id="PF18962">
    <property type="entry name" value="Por_Secre_tail"/>
    <property type="match status" value="1"/>
</dbReference>
<dbReference type="InterPro" id="IPR026444">
    <property type="entry name" value="Secre_tail"/>
</dbReference>
<dbReference type="NCBIfam" id="TIGR01451">
    <property type="entry name" value="B_ant_repeat"/>
    <property type="match status" value="1"/>
</dbReference>
<dbReference type="NCBIfam" id="TIGR04183">
    <property type="entry name" value="Por_Secre_tail"/>
    <property type="match status" value="1"/>
</dbReference>
<name>A0ABT3EJT5_9FLAO</name>
<dbReference type="InterPro" id="IPR047589">
    <property type="entry name" value="DUF11_rpt"/>
</dbReference>
<organism evidence="4 5">
    <name type="scientific">Flavobacterium lacisediminis</name>
    <dbReference type="NCBI Taxonomy" id="2989705"/>
    <lineage>
        <taxon>Bacteria</taxon>
        <taxon>Pseudomonadati</taxon>
        <taxon>Bacteroidota</taxon>
        <taxon>Flavobacteriia</taxon>
        <taxon>Flavobacteriales</taxon>
        <taxon>Flavobacteriaceae</taxon>
        <taxon>Flavobacterium</taxon>
    </lineage>
</organism>
<evidence type="ECO:0000313" key="5">
    <source>
        <dbReference type="Proteomes" id="UP001165677"/>
    </source>
</evidence>
<dbReference type="EMBL" id="JAPCIO010000008">
    <property type="protein sequence ID" value="MCW1148832.1"/>
    <property type="molecule type" value="Genomic_DNA"/>
</dbReference>
<evidence type="ECO:0000259" key="3">
    <source>
        <dbReference type="Pfam" id="PF24595"/>
    </source>
</evidence>
<comment type="caution">
    <text evidence="4">The sequence shown here is derived from an EMBL/GenBank/DDBJ whole genome shotgun (WGS) entry which is preliminary data.</text>
</comment>
<evidence type="ECO:0000259" key="2">
    <source>
        <dbReference type="Pfam" id="PF18962"/>
    </source>
</evidence>
<accession>A0ABT3EJT5</accession>
<dbReference type="Pfam" id="PF24595">
    <property type="entry name" value="DUF7619"/>
    <property type="match status" value="1"/>
</dbReference>
<keyword evidence="1" id="KW-0732">Signal</keyword>